<dbReference type="Proteomes" id="UP000631114">
    <property type="component" value="Unassembled WGS sequence"/>
</dbReference>
<organism evidence="1 2">
    <name type="scientific">Coptis chinensis</name>
    <dbReference type="NCBI Taxonomy" id="261450"/>
    <lineage>
        <taxon>Eukaryota</taxon>
        <taxon>Viridiplantae</taxon>
        <taxon>Streptophyta</taxon>
        <taxon>Embryophyta</taxon>
        <taxon>Tracheophyta</taxon>
        <taxon>Spermatophyta</taxon>
        <taxon>Magnoliopsida</taxon>
        <taxon>Ranunculales</taxon>
        <taxon>Ranunculaceae</taxon>
        <taxon>Coptidoideae</taxon>
        <taxon>Coptis</taxon>
    </lineage>
</organism>
<dbReference type="AlphaFoldDB" id="A0A835M3T0"/>
<protein>
    <submittedName>
        <fullName evidence="1">Uncharacterized protein</fullName>
    </submittedName>
</protein>
<sequence>MTPEWTRRGLDRHLLQRTMFQLKGNRTNLSAFSSRPREATEVYFSWEEECGVVEIEPLPQARRVQGLRLQFHLNVWFQLWLRAKEENRKTSRELRNHCAFKISATFTQWKKAGFTQC</sequence>
<evidence type="ECO:0000313" key="1">
    <source>
        <dbReference type="EMBL" id="KAF9612954.1"/>
    </source>
</evidence>
<keyword evidence="2" id="KW-1185">Reference proteome</keyword>
<proteinExistence type="predicted"/>
<evidence type="ECO:0000313" key="2">
    <source>
        <dbReference type="Proteomes" id="UP000631114"/>
    </source>
</evidence>
<dbReference type="EMBL" id="JADFTS010000003">
    <property type="protein sequence ID" value="KAF9612954.1"/>
    <property type="molecule type" value="Genomic_DNA"/>
</dbReference>
<reference evidence="1 2" key="1">
    <citation type="submission" date="2020-10" db="EMBL/GenBank/DDBJ databases">
        <title>The Coptis chinensis genome and diversification of protoberbering-type alkaloids.</title>
        <authorList>
            <person name="Wang B."/>
            <person name="Shu S."/>
            <person name="Song C."/>
            <person name="Liu Y."/>
        </authorList>
    </citation>
    <scope>NUCLEOTIDE SEQUENCE [LARGE SCALE GENOMIC DNA]</scope>
    <source>
        <strain evidence="1">HL-2020</strain>
        <tissue evidence="1">Leaf</tissue>
    </source>
</reference>
<comment type="caution">
    <text evidence="1">The sequence shown here is derived from an EMBL/GenBank/DDBJ whole genome shotgun (WGS) entry which is preliminary data.</text>
</comment>
<name>A0A835M3T0_9MAGN</name>
<gene>
    <name evidence="1" type="ORF">IFM89_004657</name>
</gene>
<accession>A0A835M3T0</accession>